<proteinExistence type="inferred from homology"/>
<feature type="transmembrane region" description="Helical" evidence="7">
    <location>
        <begin position="405"/>
        <end position="426"/>
    </location>
</feature>
<evidence type="ECO:0000313" key="9">
    <source>
        <dbReference type="Proteomes" id="UP000051952"/>
    </source>
</evidence>
<gene>
    <name evidence="8" type="ORF">BSAL_31170</name>
</gene>
<keyword evidence="5 7" id="KW-1133">Transmembrane helix</keyword>
<dbReference type="GO" id="GO:0016020">
    <property type="term" value="C:membrane"/>
    <property type="evidence" value="ECO:0007669"/>
    <property type="project" value="UniProtKB-SubCell"/>
</dbReference>
<feature type="signal peptide" evidence="7">
    <location>
        <begin position="1"/>
        <end position="24"/>
    </location>
</feature>
<dbReference type="GO" id="GO:0005737">
    <property type="term" value="C:cytoplasm"/>
    <property type="evidence" value="ECO:0007669"/>
    <property type="project" value="UniProtKB-ARBA"/>
</dbReference>
<dbReference type="VEuPathDB" id="TriTrypDB:BSAL_31170"/>
<organism evidence="8 9">
    <name type="scientific">Bodo saltans</name>
    <name type="common">Flagellated protozoan</name>
    <dbReference type="NCBI Taxonomy" id="75058"/>
    <lineage>
        <taxon>Eukaryota</taxon>
        <taxon>Discoba</taxon>
        <taxon>Euglenozoa</taxon>
        <taxon>Kinetoplastea</taxon>
        <taxon>Metakinetoplastina</taxon>
        <taxon>Eubodonida</taxon>
        <taxon>Bodonidae</taxon>
        <taxon>Bodo</taxon>
    </lineage>
</organism>
<dbReference type="PANTHER" id="PTHR10766">
    <property type="entry name" value="TRANSMEMBRANE 9 SUPERFAMILY PROTEIN"/>
    <property type="match status" value="1"/>
</dbReference>
<protein>
    <recommendedName>
        <fullName evidence="7">Transmembrane 9 superfamily member</fullName>
    </recommendedName>
</protein>
<dbReference type="GO" id="GO:0072657">
    <property type="term" value="P:protein localization to membrane"/>
    <property type="evidence" value="ECO:0007669"/>
    <property type="project" value="TreeGrafter"/>
</dbReference>
<evidence type="ECO:0000256" key="1">
    <source>
        <dbReference type="ARBA" id="ARBA00004141"/>
    </source>
</evidence>
<dbReference type="PANTHER" id="PTHR10766:SF111">
    <property type="entry name" value="TRANSMEMBRANE 9 SUPERFAMILY MEMBER 2"/>
    <property type="match status" value="1"/>
</dbReference>
<evidence type="ECO:0000313" key="8">
    <source>
        <dbReference type="EMBL" id="CUG91294.1"/>
    </source>
</evidence>
<evidence type="ECO:0000256" key="7">
    <source>
        <dbReference type="RuleBase" id="RU363079"/>
    </source>
</evidence>
<dbReference type="InterPro" id="IPR004240">
    <property type="entry name" value="EMP70"/>
</dbReference>
<dbReference type="OMA" id="GCYTFRN"/>
<dbReference type="Pfam" id="PF02990">
    <property type="entry name" value="EMP70"/>
    <property type="match status" value="1"/>
</dbReference>
<feature type="transmembrane region" description="Helical" evidence="7">
    <location>
        <begin position="527"/>
        <end position="555"/>
    </location>
</feature>
<feature type="chain" id="PRO_5007355928" description="Transmembrane 9 superfamily member" evidence="7">
    <location>
        <begin position="25"/>
        <end position="637"/>
    </location>
</feature>
<keyword evidence="6 7" id="KW-0472">Membrane</keyword>
<evidence type="ECO:0000256" key="5">
    <source>
        <dbReference type="ARBA" id="ARBA00022989"/>
    </source>
</evidence>
<feature type="transmembrane region" description="Helical" evidence="7">
    <location>
        <begin position="372"/>
        <end position="393"/>
    </location>
</feature>
<sequence length="637" mass="72184">MCASRRTLTLSAVAMLLLASVVDSAFYIPFVTPAGYSMGETLAFRVNSLTSHQGVLPYPFYSVKTCQPSKERIKKERKHENLGEVLWGDQIEPSEYFVGVLKNVTCRKVCNPLGLNTKEMETLTKRIEQQYRGNMVLDSLPVAQLTNAGPRHPKVLLGYPLGVPAKLSPHKKTLINNHLHFTIMFNEPDIHDDANEETYRIVGFYVSAHSVNYQGREDACLESKPFAPEDFEHLSTDATEVSYTYSVSWLEEPDVAWATRWDIYLRGGENDKRIHWMSIINSLLIVVFLSFMVAMIMMRTLHKDFNRYNDPENEDEAQEETGWKLVHGDVFRSPSAPVLLSSLVGSGVQFLSMAAITLIIACFGFLSPSYRGGLLTAVIFSFVMVGSLAGYVSSKFLKLFKHQSWRNAFATGLIVPGFLMTVYLLLNFVHWGKHASSAVPFTTLLMLFTLWFCCSLPLVIVGAAIGFKQEAITVPCKINLIPRIIPEGKWYLERWTVILASGTLPFGAAFIELVYILSSFWQGRVYYMFGFLAVVFFILFITCAEVAIVMIYLQLCYEDYNWWWRSFLLAASSGLHLFLYSIYYLIKVLTIRQPTSLILYVGYMFSVSTIFAIVTGTVGFLSAWFFIRKIYGSIKID</sequence>
<reference evidence="9" key="1">
    <citation type="submission" date="2015-09" db="EMBL/GenBank/DDBJ databases">
        <authorList>
            <consortium name="Pathogen Informatics"/>
        </authorList>
    </citation>
    <scope>NUCLEOTIDE SEQUENCE [LARGE SCALE GENOMIC DNA]</scope>
    <source>
        <strain evidence="9">Lake Konstanz</strain>
    </source>
</reference>
<accession>A0A0S4JIF4</accession>
<comment type="subcellular location">
    <subcellularLocation>
        <location evidence="1">Membrane</location>
        <topology evidence="1">Multi-pass membrane protein</topology>
    </subcellularLocation>
</comment>
<feature type="transmembrane region" description="Helical" evidence="7">
    <location>
        <begin position="598"/>
        <end position="627"/>
    </location>
</feature>
<feature type="transmembrane region" description="Helical" evidence="7">
    <location>
        <begin position="274"/>
        <end position="297"/>
    </location>
</feature>
<keyword evidence="4 7" id="KW-0732">Signal</keyword>
<dbReference type="Proteomes" id="UP000051952">
    <property type="component" value="Unassembled WGS sequence"/>
</dbReference>
<dbReference type="EMBL" id="CYKH01001903">
    <property type="protein sequence ID" value="CUG91294.1"/>
    <property type="molecule type" value="Genomic_DNA"/>
</dbReference>
<evidence type="ECO:0000256" key="6">
    <source>
        <dbReference type="ARBA" id="ARBA00023136"/>
    </source>
</evidence>
<feature type="transmembrane region" description="Helical" evidence="7">
    <location>
        <begin position="438"/>
        <end position="467"/>
    </location>
</feature>
<comment type="similarity">
    <text evidence="2 7">Belongs to the nonaspanin (TM9SF) (TC 9.A.2) family.</text>
</comment>
<evidence type="ECO:0000256" key="4">
    <source>
        <dbReference type="ARBA" id="ARBA00022729"/>
    </source>
</evidence>
<evidence type="ECO:0000256" key="3">
    <source>
        <dbReference type="ARBA" id="ARBA00022692"/>
    </source>
</evidence>
<keyword evidence="3 7" id="KW-0812">Transmembrane</keyword>
<keyword evidence="9" id="KW-1185">Reference proteome</keyword>
<dbReference type="OrthoDB" id="1666796at2759"/>
<feature type="transmembrane region" description="Helical" evidence="7">
    <location>
        <begin position="567"/>
        <end position="586"/>
    </location>
</feature>
<feature type="transmembrane region" description="Helical" evidence="7">
    <location>
        <begin position="338"/>
        <end position="366"/>
    </location>
</feature>
<evidence type="ECO:0000256" key="2">
    <source>
        <dbReference type="ARBA" id="ARBA00005227"/>
    </source>
</evidence>
<dbReference type="AlphaFoldDB" id="A0A0S4JIF4"/>
<feature type="transmembrane region" description="Helical" evidence="7">
    <location>
        <begin position="497"/>
        <end position="521"/>
    </location>
</feature>
<name>A0A0S4JIF4_BODSA</name>